<evidence type="ECO:0000313" key="3">
    <source>
        <dbReference type="Proteomes" id="UP000018458"/>
    </source>
</evidence>
<dbReference type="InterPro" id="IPR036278">
    <property type="entry name" value="Sialidase_sf"/>
</dbReference>
<dbReference type="STRING" id="762983.HMPREF9444_01764"/>
<dbReference type="OrthoDB" id="41724at2"/>
<dbReference type="Pfam" id="PF13088">
    <property type="entry name" value="BNR_2"/>
    <property type="match status" value="1"/>
</dbReference>
<dbReference type="EMBL" id="AEVO01000118">
    <property type="protein sequence ID" value="EFY06441.1"/>
    <property type="molecule type" value="Genomic_DNA"/>
</dbReference>
<dbReference type="eggNOG" id="COG4409">
    <property type="taxonomic scope" value="Bacteria"/>
</dbReference>
<dbReference type="Proteomes" id="UP000018458">
    <property type="component" value="Unassembled WGS sequence"/>
</dbReference>
<sequence>MLKRDFHVMAAKESKIAFNMCHASNLIKLDDGTIITVFFAGSHEGNSDTSIYMCRAKAGESSEPVKIAGSDEAHWNPVLFAVSDEELVLFYKVGNIIATWRTMIVRSYDRGLTWSEPEELVPGDIGGRGPVRNKPVRISSGAILCPGSLENGPWRAFLDISYDNLRTLEKSAEISYQEEGNFSPLNKGIEVSEQSFSGKGVIQPTIWEDDKGVHVLLRSTYGKVIRADSIDGGRTFLKPYPVNMDNNNSGLDAVYVNGKLYLVCNPVGGNWADRTPLTLFSSEDGINFKEEAVLADGPGEFSYPCIRAYDNALYISYTYSRKNIALDKFTID</sequence>
<name>E8LLZ1_SUCHY</name>
<gene>
    <name evidence="2" type="ORF">HMPREF9444_01764</name>
</gene>
<dbReference type="HOGENOM" id="CLU_007128_1_0_6"/>
<dbReference type="RefSeq" id="WP_009143929.1">
    <property type="nucleotide sequence ID" value="NZ_GL831047.1"/>
</dbReference>
<dbReference type="eggNOG" id="COG4692">
    <property type="taxonomic scope" value="Bacteria"/>
</dbReference>
<dbReference type="InterPro" id="IPR011040">
    <property type="entry name" value="Sialidase"/>
</dbReference>
<evidence type="ECO:0000259" key="1">
    <source>
        <dbReference type="Pfam" id="PF13088"/>
    </source>
</evidence>
<keyword evidence="3" id="KW-1185">Reference proteome</keyword>
<dbReference type="SUPFAM" id="SSF50939">
    <property type="entry name" value="Sialidases"/>
    <property type="match status" value="1"/>
</dbReference>
<protein>
    <recommendedName>
        <fullName evidence="1">Sialidase domain-containing protein</fullName>
    </recommendedName>
</protein>
<dbReference type="Gene3D" id="2.120.10.10">
    <property type="match status" value="1"/>
</dbReference>
<feature type="domain" description="Sialidase" evidence="1">
    <location>
        <begin position="32"/>
        <end position="310"/>
    </location>
</feature>
<dbReference type="PANTHER" id="PTHR43752">
    <property type="entry name" value="BNR/ASP-BOX REPEAT FAMILY PROTEIN"/>
    <property type="match status" value="1"/>
</dbReference>
<organism evidence="2 3">
    <name type="scientific">Succinatimonas hippei (strain DSM 22608 / JCM 16073 / KCTC 15190 / YIT 12066)</name>
    <dbReference type="NCBI Taxonomy" id="762983"/>
    <lineage>
        <taxon>Bacteria</taxon>
        <taxon>Pseudomonadati</taxon>
        <taxon>Pseudomonadota</taxon>
        <taxon>Gammaproteobacteria</taxon>
        <taxon>Aeromonadales</taxon>
        <taxon>Succinivibrionaceae</taxon>
        <taxon>Succinatimonas</taxon>
    </lineage>
</organism>
<comment type="caution">
    <text evidence="2">The sequence shown here is derived from an EMBL/GenBank/DDBJ whole genome shotgun (WGS) entry which is preliminary data.</text>
</comment>
<dbReference type="CDD" id="cd15482">
    <property type="entry name" value="Sialidase_non-viral"/>
    <property type="match status" value="1"/>
</dbReference>
<dbReference type="AlphaFoldDB" id="E8LLZ1"/>
<dbReference type="PANTHER" id="PTHR43752:SF2">
    <property type="entry name" value="BNR_ASP-BOX REPEAT FAMILY PROTEIN"/>
    <property type="match status" value="1"/>
</dbReference>
<proteinExistence type="predicted"/>
<reference evidence="2 3" key="1">
    <citation type="submission" date="2011-01" db="EMBL/GenBank/DDBJ databases">
        <authorList>
            <person name="Weinstock G."/>
            <person name="Sodergren E."/>
            <person name="Clifton S."/>
            <person name="Fulton L."/>
            <person name="Fulton B."/>
            <person name="Courtney L."/>
            <person name="Fronick C."/>
            <person name="Harrison M."/>
            <person name="Strong C."/>
            <person name="Farmer C."/>
            <person name="Delahaunty K."/>
            <person name="Markovic C."/>
            <person name="Hall O."/>
            <person name="Minx P."/>
            <person name="Tomlinson C."/>
            <person name="Mitreva M."/>
            <person name="Hou S."/>
            <person name="Chen J."/>
            <person name="Wollam A."/>
            <person name="Pepin K.H."/>
            <person name="Johnson M."/>
            <person name="Bhonagiri V."/>
            <person name="Zhang X."/>
            <person name="Suruliraj S."/>
            <person name="Warren W."/>
            <person name="Chinwalla A."/>
            <person name="Mardis E.R."/>
            <person name="Wilson R.K."/>
        </authorList>
    </citation>
    <scope>NUCLEOTIDE SEQUENCE [LARGE SCALE GENOMIC DNA]</scope>
    <source>
        <strain evidence="3">DSM 22608 / JCM 16073 / KCTC 15190 / YIT 12066</strain>
    </source>
</reference>
<evidence type="ECO:0000313" key="2">
    <source>
        <dbReference type="EMBL" id="EFY06441.1"/>
    </source>
</evidence>
<accession>E8LLZ1</accession>